<name>A0AAV4S5L2_9ARAC</name>
<dbReference type="AlphaFoldDB" id="A0AAV4S5L2"/>
<dbReference type="Proteomes" id="UP001054837">
    <property type="component" value="Unassembled WGS sequence"/>
</dbReference>
<evidence type="ECO:0000313" key="2">
    <source>
        <dbReference type="EMBL" id="GIY29430.1"/>
    </source>
</evidence>
<organism evidence="2 3">
    <name type="scientific">Caerostris darwini</name>
    <dbReference type="NCBI Taxonomy" id="1538125"/>
    <lineage>
        <taxon>Eukaryota</taxon>
        <taxon>Metazoa</taxon>
        <taxon>Ecdysozoa</taxon>
        <taxon>Arthropoda</taxon>
        <taxon>Chelicerata</taxon>
        <taxon>Arachnida</taxon>
        <taxon>Araneae</taxon>
        <taxon>Araneomorphae</taxon>
        <taxon>Entelegynae</taxon>
        <taxon>Araneoidea</taxon>
        <taxon>Araneidae</taxon>
        <taxon>Caerostris</taxon>
    </lineage>
</organism>
<sequence>MHTVNSHQLATQRDLCFFADYEVKREKGRKNVLTSSGHLRMGFMPKIPHKTPRFKQRSQSKPNITARKVVVKHPAHNMHLTDSKPYSHHHPTKDQMNPPA</sequence>
<feature type="region of interest" description="Disordered" evidence="1">
    <location>
        <begin position="41"/>
        <end position="100"/>
    </location>
</feature>
<evidence type="ECO:0000313" key="3">
    <source>
        <dbReference type="Proteomes" id="UP001054837"/>
    </source>
</evidence>
<keyword evidence="3" id="KW-1185">Reference proteome</keyword>
<reference evidence="2 3" key="1">
    <citation type="submission" date="2021-06" db="EMBL/GenBank/DDBJ databases">
        <title>Caerostris darwini draft genome.</title>
        <authorList>
            <person name="Kono N."/>
            <person name="Arakawa K."/>
        </authorList>
    </citation>
    <scope>NUCLEOTIDE SEQUENCE [LARGE SCALE GENOMIC DNA]</scope>
</reference>
<evidence type="ECO:0000256" key="1">
    <source>
        <dbReference type="SAM" id="MobiDB-lite"/>
    </source>
</evidence>
<proteinExistence type="predicted"/>
<comment type="caution">
    <text evidence="2">The sequence shown here is derived from an EMBL/GenBank/DDBJ whole genome shotgun (WGS) entry which is preliminary data.</text>
</comment>
<feature type="compositionally biased region" description="Basic residues" evidence="1">
    <location>
        <begin position="47"/>
        <end position="58"/>
    </location>
</feature>
<dbReference type="EMBL" id="BPLQ01007314">
    <property type="protein sequence ID" value="GIY29430.1"/>
    <property type="molecule type" value="Genomic_DNA"/>
</dbReference>
<gene>
    <name evidence="2" type="ORF">CDAR_533791</name>
</gene>
<accession>A0AAV4S5L2</accession>
<protein>
    <submittedName>
        <fullName evidence="2">Uncharacterized protein</fullName>
    </submittedName>
</protein>